<feature type="compositionally biased region" description="Basic residues" evidence="3">
    <location>
        <begin position="20"/>
        <end position="30"/>
    </location>
</feature>
<comment type="caution">
    <text evidence="4">The sequence shown here is derived from an EMBL/GenBank/DDBJ whole genome shotgun (WGS) entry which is preliminary data.</text>
</comment>
<feature type="region of interest" description="Disordered" evidence="3">
    <location>
        <begin position="951"/>
        <end position="978"/>
    </location>
</feature>
<name>A0A9K3PKC4_9STRA</name>
<feature type="region of interest" description="Disordered" evidence="3">
    <location>
        <begin position="317"/>
        <end position="344"/>
    </location>
</feature>
<feature type="compositionally biased region" description="Basic and acidic residues" evidence="3">
    <location>
        <begin position="31"/>
        <end position="52"/>
    </location>
</feature>
<feature type="compositionally biased region" description="Acidic residues" evidence="3">
    <location>
        <begin position="619"/>
        <end position="628"/>
    </location>
</feature>
<reference evidence="4" key="2">
    <citation type="submission" date="2021-04" db="EMBL/GenBank/DDBJ databases">
        <authorList>
            <person name="Podell S."/>
        </authorList>
    </citation>
    <scope>NUCLEOTIDE SEQUENCE</scope>
    <source>
        <strain evidence="4">Hildebrandi</strain>
    </source>
</reference>
<reference evidence="4" key="1">
    <citation type="journal article" date="2021" name="Sci. Rep.">
        <title>Diploid genomic architecture of Nitzschia inconspicua, an elite biomass production diatom.</title>
        <authorList>
            <person name="Oliver A."/>
            <person name="Podell S."/>
            <person name="Pinowska A."/>
            <person name="Traller J.C."/>
            <person name="Smith S.R."/>
            <person name="McClure R."/>
            <person name="Beliaev A."/>
            <person name="Bohutskyi P."/>
            <person name="Hill E.A."/>
            <person name="Rabines A."/>
            <person name="Zheng H."/>
            <person name="Allen L.Z."/>
            <person name="Kuo A."/>
            <person name="Grigoriev I.V."/>
            <person name="Allen A.E."/>
            <person name="Hazlebeck D."/>
            <person name="Allen E.E."/>
        </authorList>
    </citation>
    <scope>NUCLEOTIDE SEQUENCE</scope>
    <source>
        <strain evidence="4">Hildebrandi</strain>
    </source>
</reference>
<feature type="compositionally biased region" description="Low complexity" evidence="3">
    <location>
        <begin position="87"/>
        <end position="108"/>
    </location>
</feature>
<feature type="compositionally biased region" description="Polar residues" evidence="3">
    <location>
        <begin position="634"/>
        <end position="650"/>
    </location>
</feature>
<evidence type="ECO:0000313" key="4">
    <source>
        <dbReference type="EMBL" id="KAG7348119.1"/>
    </source>
</evidence>
<dbReference type="EMBL" id="JAGRRH010000020">
    <property type="protein sequence ID" value="KAG7348119.1"/>
    <property type="molecule type" value="Genomic_DNA"/>
</dbReference>
<feature type="compositionally biased region" description="Low complexity" evidence="3">
    <location>
        <begin position="335"/>
        <end position="344"/>
    </location>
</feature>
<feature type="region of interest" description="Disordered" evidence="3">
    <location>
        <begin position="421"/>
        <end position="455"/>
    </location>
</feature>
<dbReference type="GO" id="GO:0043531">
    <property type="term" value="F:ADP binding"/>
    <property type="evidence" value="ECO:0007669"/>
    <property type="project" value="InterPro"/>
</dbReference>
<dbReference type="PANTHER" id="PTHR45641">
    <property type="entry name" value="TETRATRICOPEPTIDE REPEAT PROTEIN (AFU_ORTHOLOGUE AFUA_6G03870)"/>
    <property type="match status" value="1"/>
</dbReference>
<gene>
    <name evidence="4" type="ORF">IV203_016824</name>
</gene>
<feature type="compositionally biased region" description="Polar residues" evidence="3">
    <location>
        <begin position="1"/>
        <end position="15"/>
    </location>
</feature>
<accession>A0A9K3PKC4</accession>
<feature type="region of interest" description="Disordered" evidence="3">
    <location>
        <begin position="619"/>
        <end position="657"/>
    </location>
</feature>
<feature type="compositionally biased region" description="Basic and acidic residues" evidence="3">
    <location>
        <begin position="71"/>
        <end position="86"/>
    </location>
</feature>
<proteinExistence type="predicted"/>
<feature type="compositionally biased region" description="Acidic residues" evidence="3">
    <location>
        <begin position="959"/>
        <end position="969"/>
    </location>
</feature>
<evidence type="ECO:0000313" key="5">
    <source>
        <dbReference type="Proteomes" id="UP000693970"/>
    </source>
</evidence>
<dbReference type="OrthoDB" id="37484at2759"/>
<evidence type="ECO:0000256" key="2">
    <source>
        <dbReference type="ARBA" id="ARBA00022803"/>
    </source>
</evidence>
<feature type="compositionally biased region" description="Basic residues" evidence="3">
    <location>
        <begin position="122"/>
        <end position="132"/>
    </location>
</feature>
<evidence type="ECO:0000256" key="1">
    <source>
        <dbReference type="ARBA" id="ARBA00022737"/>
    </source>
</evidence>
<evidence type="ECO:0000256" key="3">
    <source>
        <dbReference type="SAM" id="MobiDB-lite"/>
    </source>
</evidence>
<protein>
    <submittedName>
        <fullName evidence="4">Tetratricopeptide repeat protein</fullName>
    </submittedName>
</protein>
<dbReference type="PANTHER" id="PTHR45641:SF19">
    <property type="entry name" value="NEPHROCYSTIN-3"/>
    <property type="match status" value="1"/>
</dbReference>
<keyword evidence="2" id="KW-0802">TPR repeat</keyword>
<organism evidence="4 5">
    <name type="scientific">Nitzschia inconspicua</name>
    <dbReference type="NCBI Taxonomy" id="303405"/>
    <lineage>
        <taxon>Eukaryota</taxon>
        <taxon>Sar</taxon>
        <taxon>Stramenopiles</taxon>
        <taxon>Ochrophyta</taxon>
        <taxon>Bacillariophyta</taxon>
        <taxon>Bacillariophyceae</taxon>
        <taxon>Bacillariophycidae</taxon>
        <taxon>Bacillariales</taxon>
        <taxon>Bacillariaceae</taxon>
        <taxon>Nitzschia</taxon>
    </lineage>
</organism>
<feature type="region of interest" description="Disordered" evidence="3">
    <location>
        <begin position="369"/>
        <end position="401"/>
    </location>
</feature>
<feature type="region of interest" description="Disordered" evidence="3">
    <location>
        <begin position="1"/>
        <end position="154"/>
    </location>
</feature>
<keyword evidence="5" id="KW-1185">Reference proteome</keyword>
<sequence>MTSLSATSSNPAQSGDKTKSKSLRKRLGLSKKKDDKRDDQITLEHSINHQEEVIEVSSRGPSASSASGGGGEDRSSSRSSRKRIEDSNNNNNVSSADGSASEKTSSTKRSSRGSRMAEGVMKRVRSLSRSRSSRNASDTDSSSDSEHHRAQKTIVTVTSCRSDGYYNQKAPGSTSKLPRKAPTNLKLFHELAVGLKDAYAAVGQTPVNPETLEGEMSEKEFLGRTVLWEFIGNIDFLLALVDEVAVDTATRGALKDDTTFKGLRDVIKKCNKVLEDMLVRRERRYTLFFRLPQPTDSRDIDRIKNWNDKVEKAVGAVTQTSAGNQDASDASQGNITESESDASSIASVSTLSSKSSVFSRGRQLLPVAGRVRARRATPTPKLRQRVSMESDDSGNAAEDGFSAATPVTHGNLAALQRSLQRNNSNQGPIPGGLSLQDDAPSSQSQQHLKQELMSAPVQPKDELVDVIRGLRMEKMKNREGSVDCDLTALKPDWRPKADIPSAVPKLPTEYIHRHRLMKQVVSCLLEQSGAGPRDTDDDLSEQNAFVTSITSRHGDKAGNGKTILAVAAIQTVEVRERFSDGIAWIQLGRGPLSERDIRRLYEELYRQLVVKSSDFEFDLDDDDDDENKIDDVPSQGSSFDEQNGQSTVGSGTPKEEARRQRLVALAGTRRRFQGGDLEGIKEELGRLLAKKKILICLDDVWRVEDAKWFLFDNQIMNTSVKSKKKKKSSDVDEYPSRVLMTTRTPSLLGPGLVQEVFVRILSEHEAVKLLLSTAGRRPYGGKNSAVFNQAKLIVKGCGNSPLAVRLAGSMLRHSNRSWNLNSPSWSALIIQCRLNLEEASQLRSFVNAVNRVVDLSFFTVSDVRTRIALRRCFVAFAMAFRDNDWMLSGRGIPQSVVLRFFRSIILSDEASIDVSPSTILTMLENLNLLERARHGVASRAVAAAQKFSVARQETRSNDDSDSDWDDEDEAQVHKAQQSWVMHESLKSVAEEMARRSTPSLSPDPDDFTSFSIKIEEERKIGRESSSLFTAPLRFLAQQLAQGTSPLKKGFQGDEAHGIVVSSLLEVGEAMSNSNSIVDSLRDGQIDVAVIPGGDKMEEYIVTFLPGHLMRCEAYSSAAEILSDPHYIGRRVNSLGIVEATSRQVADLQELRRVVGNATLNVVRSTGSTESKSKIGKSKTGEKKSSDDDDSKVDVNTIVRDGSRIIIDEVYRVANKHEGNPDSLGMCMCLAAVGEGLLKARQPRDAMLRLEEAIGIYKSLLGAFNTNVADALHTAAKALVKLGETRVALLKFAEAARIYEACDATLHYNSIANAQSLASLLVDLGDMEKAQSMFEEVITMRKSVYGEYSVPVAKTINAYAILLAKHGRMNLALQNYEAAKATYEAVPPQLIHDPEFDIKCKYDITLINLNIASIRSKKGDLQEAIACYEDGVIGLREYEAALVELHKDPLRSPESAKNTAHKHLVAALGRIGSLKLKIGDNAGALKAYTSLLAEVKEDSPSASQTEKAKAHIKCATIYRQQDNIESHEKSISHLREALNMYTNIFGPEHKDTTAIASSLRQWLVEDTGKNG</sequence>
<dbReference type="Proteomes" id="UP000693970">
    <property type="component" value="Unassembled WGS sequence"/>
</dbReference>
<feature type="compositionally biased region" description="Low complexity" evidence="3">
    <location>
        <begin position="133"/>
        <end position="142"/>
    </location>
</feature>
<dbReference type="InterPro" id="IPR019734">
    <property type="entry name" value="TPR_rpt"/>
</dbReference>
<keyword evidence="1" id="KW-0677">Repeat</keyword>
<dbReference type="Pfam" id="PF13181">
    <property type="entry name" value="TPR_8"/>
    <property type="match status" value="1"/>
</dbReference>
<feature type="compositionally biased region" description="Low complexity" evidence="3">
    <location>
        <begin position="57"/>
        <end position="66"/>
    </location>
</feature>
<feature type="region of interest" description="Disordered" evidence="3">
    <location>
        <begin position="1165"/>
        <end position="1192"/>
    </location>
</feature>
<dbReference type="Pfam" id="PF13424">
    <property type="entry name" value="TPR_12"/>
    <property type="match status" value="1"/>
</dbReference>
<feature type="compositionally biased region" description="Polar residues" evidence="3">
    <location>
        <begin position="317"/>
        <end position="334"/>
    </location>
</feature>